<proteinExistence type="inferred from homology"/>
<dbReference type="InterPro" id="IPR000718">
    <property type="entry name" value="Peptidase_M13"/>
</dbReference>
<dbReference type="InterPro" id="IPR008753">
    <property type="entry name" value="Peptidase_M13_N"/>
</dbReference>
<dbReference type="GO" id="GO:0004222">
    <property type="term" value="F:metalloendopeptidase activity"/>
    <property type="evidence" value="ECO:0007669"/>
    <property type="project" value="InterPro"/>
</dbReference>
<keyword evidence="8" id="KW-0732">Signal</keyword>
<comment type="caution">
    <text evidence="11">The sequence shown here is derived from an EMBL/GenBank/DDBJ whole genome shotgun (WGS) entry which is preliminary data.</text>
</comment>
<evidence type="ECO:0008006" key="13">
    <source>
        <dbReference type="Google" id="ProtNLM"/>
    </source>
</evidence>
<sequence>MTFLKILASTSALTAQALAGLALTFAPAQAGNCIDAYCRMETLESFDALLAADASSGSNDAAPNTVAKKFGTWGIDTAGMDTSVKPGDSFFDYVNGTAVKTMVIPADRTSYGSFLQLRELSENRMKVLITGLAAQKGLTGDDAKIAALYNAMMDEATIETLDIKPLTPTLSAIKAIKSKAEMAAWMGKTSGMIGAAFFGAYVDGDAKNPQVNVLYVAQSGLGLPDRDYYLKDSFADKKTKYEAYIVNMLTMAGDPNPAQTAKDILALETKIAEVSWTKIERRDDNKTYNPMTRAELATFAPAFEWDSYFKAAGVDKASKLIVSENTAFPKIAQIYADTPLETLKAWEAFRTIDQAAPYLSKRFATAQWEFRSRDLSGALEQRPRWKRAISVTDGALGEAIGRTYVAQYFPADSKAKMEGLVADLRAALKIRIENLTWMSAPTKEKALEKLSKFGVKIAYPDKWRDYSALTIKDGDLFGNIERSNAFEWDFNVAKIDKPVDPLEWGMTPQTVNAYYSPTRNEIVFPAAILQPPFFDPDADPAVNYGGIGGVIGHEITHGFDDQGRNYDGDGFLKSWWTAEDSAKFDAQTKKYGEQYDAFEPLPGVHVQGGLTMGENIADLGGNLLGLDAYRLSLKGKPSPVLDGFTGDQRVFMGFAQVWRSKYRDDAVKQQVATDPHSPAVFRVIGPVRNIDDWYKAFNVQPGEKYYLKPEDRVRIW</sequence>
<feature type="signal peptide" evidence="8">
    <location>
        <begin position="1"/>
        <end position="30"/>
    </location>
</feature>
<dbReference type="PANTHER" id="PTHR11733:SF167">
    <property type="entry name" value="FI17812P1-RELATED"/>
    <property type="match status" value="1"/>
</dbReference>
<dbReference type="Pfam" id="PF01431">
    <property type="entry name" value="Peptidase_M13"/>
    <property type="match status" value="1"/>
</dbReference>
<evidence type="ECO:0000256" key="5">
    <source>
        <dbReference type="ARBA" id="ARBA00022801"/>
    </source>
</evidence>
<dbReference type="eggNOG" id="COG3590">
    <property type="taxonomic scope" value="Bacteria"/>
</dbReference>
<feature type="domain" description="Peptidase M13 N-terminal" evidence="10">
    <location>
        <begin position="86"/>
        <end position="460"/>
    </location>
</feature>
<keyword evidence="5" id="KW-0378">Hydrolase</keyword>
<evidence type="ECO:0000313" key="11">
    <source>
        <dbReference type="EMBL" id="ESQ86554.1"/>
    </source>
</evidence>
<dbReference type="PATRIC" id="fig|1121022.4.peg.3731"/>
<dbReference type="Proteomes" id="UP000017837">
    <property type="component" value="Unassembled WGS sequence"/>
</dbReference>
<dbReference type="GO" id="GO:0005886">
    <property type="term" value="C:plasma membrane"/>
    <property type="evidence" value="ECO:0007669"/>
    <property type="project" value="TreeGrafter"/>
</dbReference>
<dbReference type="PROSITE" id="PS51885">
    <property type="entry name" value="NEPRILYSIN"/>
    <property type="match status" value="1"/>
</dbReference>
<keyword evidence="6" id="KW-0862">Zinc</keyword>
<reference evidence="11 12" key="1">
    <citation type="journal article" date="2014" name="Nature">
        <title>Sequential evolution of bacterial morphology by co-option of a developmental regulator.</title>
        <authorList>
            <person name="Jiang C."/>
            <person name="Brown P.J."/>
            <person name="Ducret A."/>
            <person name="Brun Y.V."/>
        </authorList>
    </citation>
    <scope>NUCLEOTIDE SEQUENCE [LARGE SCALE GENOMIC DNA]</scope>
    <source>
        <strain evidence="11 12">DSM 16100</strain>
    </source>
</reference>
<keyword evidence="4" id="KW-0479">Metal-binding</keyword>
<evidence type="ECO:0000256" key="6">
    <source>
        <dbReference type="ARBA" id="ARBA00022833"/>
    </source>
</evidence>
<comment type="cofactor">
    <cofactor evidence="1">
        <name>Zn(2+)</name>
        <dbReference type="ChEBI" id="CHEBI:29105"/>
    </cofactor>
</comment>
<dbReference type="PANTHER" id="PTHR11733">
    <property type="entry name" value="ZINC METALLOPROTEASE FAMILY M13 NEPRILYSIN-RELATED"/>
    <property type="match status" value="1"/>
</dbReference>
<comment type="similarity">
    <text evidence="2">Belongs to the peptidase M13 family.</text>
</comment>
<dbReference type="Gene3D" id="3.40.390.10">
    <property type="entry name" value="Collagenase (Catalytic Domain)"/>
    <property type="match status" value="1"/>
</dbReference>
<dbReference type="InterPro" id="IPR018497">
    <property type="entry name" value="Peptidase_M13_C"/>
</dbReference>
<evidence type="ECO:0000256" key="1">
    <source>
        <dbReference type="ARBA" id="ARBA00001947"/>
    </source>
</evidence>
<evidence type="ECO:0000256" key="3">
    <source>
        <dbReference type="ARBA" id="ARBA00022670"/>
    </source>
</evidence>
<evidence type="ECO:0000256" key="2">
    <source>
        <dbReference type="ARBA" id="ARBA00007357"/>
    </source>
</evidence>
<protein>
    <recommendedName>
        <fullName evidence="13">Peptidase M13</fullName>
    </recommendedName>
</protein>
<name>V4PH93_9CAUL</name>
<dbReference type="InterPro" id="IPR042089">
    <property type="entry name" value="Peptidase_M13_dom_2"/>
</dbReference>
<evidence type="ECO:0000256" key="7">
    <source>
        <dbReference type="ARBA" id="ARBA00023049"/>
    </source>
</evidence>
<dbReference type="Gene3D" id="1.10.1380.10">
    <property type="entry name" value="Neutral endopeptidase , domain2"/>
    <property type="match status" value="1"/>
</dbReference>
<dbReference type="PRINTS" id="PR00786">
    <property type="entry name" value="NEPRILYSIN"/>
</dbReference>
<organism evidence="11 12">
    <name type="scientific">Asticcacaulis benevestitus DSM 16100 = ATCC BAA-896</name>
    <dbReference type="NCBI Taxonomy" id="1121022"/>
    <lineage>
        <taxon>Bacteria</taxon>
        <taxon>Pseudomonadati</taxon>
        <taxon>Pseudomonadota</taxon>
        <taxon>Alphaproteobacteria</taxon>
        <taxon>Caulobacterales</taxon>
        <taxon>Caulobacteraceae</taxon>
        <taxon>Asticcacaulis</taxon>
    </lineage>
</organism>
<keyword evidence="12" id="KW-1185">Reference proteome</keyword>
<dbReference type="EMBL" id="AWGB01000053">
    <property type="protein sequence ID" value="ESQ86554.1"/>
    <property type="molecule type" value="Genomic_DNA"/>
</dbReference>
<dbReference type="STRING" id="1121022.GCA_000376105_02796"/>
<keyword evidence="3" id="KW-0645">Protease</keyword>
<gene>
    <name evidence="11" type="ORF">ABENE_18250</name>
</gene>
<dbReference type="RefSeq" id="WP_018082465.1">
    <property type="nucleotide sequence ID" value="NZ_AQWM01000014.1"/>
</dbReference>
<evidence type="ECO:0000259" key="10">
    <source>
        <dbReference type="Pfam" id="PF05649"/>
    </source>
</evidence>
<feature type="chain" id="PRO_5004724684" description="Peptidase M13" evidence="8">
    <location>
        <begin position="31"/>
        <end position="716"/>
    </location>
</feature>
<evidence type="ECO:0000259" key="9">
    <source>
        <dbReference type="Pfam" id="PF01431"/>
    </source>
</evidence>
<dbReference type="CDD" id="cd08662">
    <property type="entry name" value="M13"/>
    <property type="match status" value="1"/>
</dbReference>
<evidence type="ECO:0000313" key="12">
    <source>
        <dbReference type="Proteomes" id="UP000017837"/>
    </source>
</evidence>
<evidence type="ECO:0000256" key="8">
    <source>
        <dbReference type="SAM" id="SignalP"/>
    </source>
</evidence>
<dbReference type="SUPFAM" id="SSF55486">
    <property type="entry name" value="Metalloproteases ('zincins'), catalytic domain"/>
    <property type="match status" value="1"/>
</dbReference>
<dbReference type="InterPro" id="IPR024079">
    <property type="entry name" value="MetalloPept_cat_dom_sf"/>
</dbReference>
<keyword evidence="7" id="KW-0482">Metalloprotease</keyword>
<dbReference type="GO" id="GO:0046872">
    <property type="term" value="F:metal ion binding"/>
    <property type="evidence" value="ECO:0007669"/>
    <property type="project" value="UniProtKB-KW"/>
</dbReference>
<accession>V4PH93</accession>
<feature type="domain" description="Peptidase M13 C-terminal" evidence="9">
    <location>
        <begin position="512"/>
        <end position="713"/>
    </location>
</feature>
<evidence type="ECO:0000256" key="4">
    <source>
        <dbReference type="ARBA" id="ARBA00022723"/>
    </source>
</evidence>
<dbReference type="Pfam" id="PF05649">
    <property type="entry name" value="Peptidase_M13_N"/>
    <property type="match status" value="1"/>
</dbReference>
<dbReference type="GO" id="GO:0016485">
    <property type="term" value="P:protein processing"/>
    <property type="evidence" value="ECO:0007669"/>
    <property type="project" value="TreeGrafter"/>
</dbReference>
<dbReference type="AlphaFoldDB" id="V4PH93"/>